<organism evidence="2">
    <name type="scientific">bioreactor metagenome</name>
    <dbReference type="NCBI Taxonomy" id="1076179"/>
    <lineage>
        <taxon>unclassified sequences</taxon>
        <taxon>metagenomes</taxon>
        <taxon>ecological metagenomes</taxon>
    </lineage>
</organism>
<evidence type="ECO:0000259" key="1">
    <source>
        <dbReference type="Pfam" id="PF14905"/>
    </source>
</evidence>
<comment type="caution">
    <text evidence="2">The sequence shown here is derived from an EMBL/GenBank/DDBJ whole genome shotgun (WGS) entry which is preliminary data.</text>
</comment>
<proteinExistence type="predicted"/>
<dbReference type="EMBL" id="VSSQ01048185">
    <property type="protein sequence ID" value="MPN02232.1"/>
    <property type="molecule type" value="Genomic_DNA"/>
</dbReference>
<accession>A0A645ELS1</accession>
<feature type="domain" description="Outer membrane protein beta-barrel" evidence="1">
    <location>
        <begin position="86"/>
        <end position="236"/>
    </location>
</feature>
<name>A0A645ELS1_9ZZZZ</name>
<protein>
    <recommendedName>
        <fullName evidence="1">Outer membrane protein beta-barrel domain-containing protein</fullName>
    </recommendedName>
</protein>
<reference evidence="2" key="1">
    <citation type="submission" date="2019-08" db="EMBL/GenBank/DDBJ databases">
        <authorList>
            <person name="Kucharzyk K."/>
            <person name="Murdoch R.W."/>
            <person name="Higgins S."/>
            <person name="Loffler F."/>
        </authorList>
    </citation>
    <scope>NUCLEOTIDE SEQUENCE</scope>
</reference>
<sequence length="272" mass="31498">MMRLSKIFGSRGSYANGYFFDIDASYFTSRIINKSWFDENGVQYSMPFNDGGDYSVQSRLMTNLPFFKGVLGFSDIITAGHYNNISYIDGTRNVTKRVVFGEKADLTINYGDLRIDVGASFNYELSENSIYPGKKNSTWRNNIDGSISYILPLEINFRSDISYQFFSGYKGQNDKPYLLWNANLSKSIIRNKLIATLSARDILNQNKNIQRVVSDFYIQETRYNIVRQYFLFTLTYKFFTGGTTGAFKERVNSIFRNQERNAFINEINDIKR</sequence>
<gene>
    <name evidence="2" type="ORF">SDC9_149446</name>
</gene>
<dbReference type="AlphaFoldDB" id="A0A645ELS1"/>
<dbReference type="InterPro" id="IPR041700">
    <property type="entry name" value="OMP_b-brl_3"/>
</dbReference>
<dbReference type="Pfam" id="PF14905">
    <property type="entry name" value="OMP_b-brl_3"/>
    <property type="match status" value="1"/>
</dbReference>
<evidence type="ECO:0000313" key="2">
    <source>
        <dbReference type="EMBL" id="MPN02232.1"/>
    </source>
</evidence>